<dbReference type="Gene3D" id="3.20.20.70">
    <property type="entry name" value="Aldolase class I"/>
    <property type="match status" value="1"/>
</dbReference>
<keyword evidence="6" id="KW-0411">Iron-sulfur</keyword>
<dbReference type="RefSeq" id="WP_407339177.1">
    <property type="nucleotide sequence ID" value="NZ_CP136862.1"/>
</dbReference>
<evidence type="ECO:0000256" key="2">
    <source>
        <dbReference type="ARBA" id="ARBA00022485"/>
    </source>
</evidence>
<protein>
    <submittedName>
        <fullName evidence="9">SPASM domain-containing protein</fullName>
    </submittedName>
</protein>
<dbReference type="PANTHER" id="PTHR11228">
    <property type="entry name" value="RADICAL SAM DOMAIN PROTEIN"/>
    <property type="match status" value="1"/>
</dbReference>
<dbReference type="InterPro" id="IPR013785">
    <property type="entry name" value="Aldolase_TIM"/>
</dbReference>
<evidence type="ECO:0000256" key="3">
    <source>
        <dbReference type="ARBA" id="ARBA00022691"/>
    </source>
</evidence>
<organism evidence="9 10">
    <name type="scientific">Methylocapsa polymorpha</name>
    <dbReference type="NCBI Taxonomy" id="3080828"/>
    <lineage>
        <taxon>Bacteria</taxon>
        <taxon>Pseudomonadati</taxon>
        <taxon>Pseudomonadota</taxon>
        <taxon>Alphaproteobacteria</taxon>
        <taxon>Hyphomicrobiales</taxon>
        <taxon>Beijerinckiaceae</taxon>
        <taxon>Methylocapsa</taxon>
    </lineage>
</organism>
<feature type="domain" description="Radical SAM core" evidence="7">
    <location>
        <begin position="30"/>
        <end position="163"/>
    </location>
</feature>
<dbReference type="SFLD" id="SFLDG01387">
    <property type="entry name" value="BtrN-like_SPASM_domain_contain"/>
    <property type="match status" value="1"/>
</dbReference>
<keyword evidence="10" id="KW-1185">Reference proteome</keyword>
<keyword evidence="2" id="KW-0004">4Fe-4S</keyword>
<dbReference type="PANTHER" id="PTHR11228:SF7">
    <property type="entry name" value="PQQA PEPTIDE CYCLASE"/>
    <property type="match status" value="1"/>
</dbReference>
<dbReference type="SUPFAM" id="SSF102114">
    <property type="entry name" value="Radical SAM enzymes"/>
    <property type="match status" value="1"/>
</dbReference>
<dbReference type="InterPro" id="IPR023885">
    <property type="entry name" value="4Fe4S-binding_SPASM_dom"/>
</dbReference>
<evidence type="ECO:0000256" key="1">
    <source>
        <dbReference type="ARBA" id="ARBA00001966"/>
    </source>
</evidence>
<sequence>MEKAIEAKLLSIESKLREFAYPPQLVIENTSRCNQQCVHCSHKELIRPKRPMERALWDKIVTEIGREAPDTEIWPTFYGEALGMGEEIWDRIDYAAEVGCANLVLNSNGGLLLRLNHIDRILRSPLKRFILSLDGYTKETYEKIRYLGKWEETYAGVEELLRRKEASGGEFPAIICQFSLMAENEHEVEPFRKYWQDRGAEVKVRPKLEWTASGSIRSDRIDHETPFRIACPWGNNTMAIHQDGSVVACAVDYEGMFKAGNANDMTVRELWAILGEKLRRPHREHRWSDMPEVCKGCRDWQTAGAEYEKKNAPGTRPFWYDPETTDFRVSRDNFPSEFPSEFEVQHD</sequence>
<dbReference type="SFLD" id="SFLDS00029">
    <property type="entry name" value="Radical_SAM"/>
    <property type="match status" value="1"/>
</dbReference>
<comment type="cofactor">
    <cofactor evidence="1">
        <name>[4Fe-4S] cluster</name>
        <dbReference type="ChEBI" id="CHEBI:49883"/>
    </cofactor>
</comment>
<dbReference type="InterPro" id="IPR007197">
    <property type="entry name" value="rSAM"/>
</dbReference>
<evidence type="ECO:0000313" key="10">
    <source>
        <dbReference type="Proteomes" id="UP001626536"/>
    </source>
</evidence>
<accession>A0ABZ0HSV5</accession>
<dbReference type="Pfam" id="PF13186">
    <property type="entry name" value="SPASM"/>
    <property type="match status" value="1"/>
</dbReference>
<reference evidence="9 10" key="1">
    <citation type="submission" date="2023-10" db="EMBL/GenBank/DDBJ databases">
        <title>Novel methanotroph of the genus Methylocapsa from a subarctic wetland.</title>
        <authorList>
            <person name="Belova S.E."/>
            <person name="Oshkin I.Y."/>
            <person name="Miroshnikov K."/>
            <person name="Dedysh S.N."/>
        </authorList>
    </citation>
    <scope>NUCLEOTIDE SEQUENCE [LARGE SCALE GENOMIC DNA]</scope>
    <source>
        <strain evidence="9 10">RX1</strain>
    </source>
</reference>
<evidence type="ECO:0000256" key="5">
    <source>
        <dbReference type="ARBA" id="ARBA00023004"/>
    </source>
</evidence>
<dbReference type="InterPro" id="IPR034391">
    <property type="entry name" value="AdoMet-like_SPASM_containing"/>
</dbReference>
<gene>
    <name evidence="9" type="ORF">RZS28_18460</name>
</gene>
<proteinExistence type="predicted"/>
<dbReference type="Proteomes" id="UP001626536">
    <property type="component" value="Chromosome"/>
</dbReference>
<evidence type="ECO:0000259" key="7">
    <source>
        <dbReference type="Pfam" id="PF04055"/>
    </source>
</evidence>
<feature type="domain" description="4Fe4S-binding SPASM" evidence="8">
    <location>
        <begin position="231"/>
        <end position="297"/>
    </location>
</feature>
<dbReference type="CDD" id="cd21109">
    <property type="entry name" value="SPASM"/>
    <property type="match status" value="1"/>
</dbReference>
<dbReference type="SFLD" id="SFLDG01067">
    <property type="entry name" value="SPASM/twitch_domain_containing"/>
    <property type="match status" value="1"/>
</dbReference>
<keyword evidence="3" id="KW-0949">S-adenosyl-L-methionine</keyword>
<dbReference type="InterPro" id="IPR050377">
    <property type="entry name" value="Radical_SAM_PqqE_MftC-like"/>
</dbReference>
<dbReference type="CDD" id="cd01335">
    <property type="entry name" value="Radical_SAM"/>
    <property type="match status" value="1"/>
</dbReference>
<evidence type="ECO:0000313" key="9">
    <source>
        <dbReference type="EMBL" id="WOJ89733.1"/>
    </source>
</evidence>
<keyword evidence="4" id="KW-0479">Metal-binding</keyword>
<name>A0ABZ0HSV5_9HYPH</name>
<dbReference type="EMBL" id="CP136862">
    <property type="protein sequence ID" value="WOJ89733.1"/>
    <property type="molecule type" value="Genomic_DNA"/>
</dbReference>
<evidence type="ECO:0000256" key="4">
    <source>
        <dbReference type="ARBA" id="ARBA00022723"/>
    </source>
</evidence>
<dbReference type="InterPro" id="IPR058240">
    <property type="entry name" value="rSAM_sf"/>
</dbReference>
<evidence type="ECO:0000259" key="8">
    <source>
        <dbReference type="Pfam" id="PF13186"/>
    </source>
</evidence>
<dbReference type="Pfam" id="PF04055">
    <property type="entry name" value="Radical_SAM"/>
    <property type="match status" value="1"/>
</dbReference>
<keyword evidence="5" id="KW-0408">Iron</keyword>
<evidence type="ECO:0000256" key="6">
    <source>
        <dbReference type="ARBA" id="ARBA00023014"/>
    </source>
</evidence>